<reference evidence="5 6" key="1">
    <citation type="submission" date="2021-08" db="EMBL/GenBank/DDBJ databases">
        <title>WGS of actinomycetes from Thailand.</title>
        <authorList>
            <person name="Thawai C."/>
        </authorList>
    </citation>
    <scope>NUCLEOTIDE SEQUENCE [LARGE SCALE GENOMIC DNA]</scope>
    <source>
        <strain evidence="5 6">PLK6-54</strain>
    </source>
</reference>
<dbReference type="Proteomes" id="UP000778578">
    <property type="component" value="Unassembled WGS sequence"/>
</dbReference>
<evidence type="ECO:0000313" key="5">
    <source>
        <dbReference type="EMBL" id="MBY8881080.1"/>
    </source>
</evidence>
<keyword evidence="3" id="KW-0804">Transcription</keyword>
<accession>A0ABS7QD23</accession>
<dbReference type="PANTHER" id="PTHR46796:SF13">
    <property type="entry name" value="HTH-TYPE TRANSCRIPTIONAL ACTIVATOR RHAS"/>
    <property type="match status" value="1"/>
</dbReference>
<keyword evidence="6" id="KW-1185">Reference proteome</keyword>
<dbReference type="InterPro" id="IPR018062">
    <property type="entry name" value="HTH_AraC-typ_CS"/>
</dbReference>
<dbReference type="InterPro" id="IPR018060">
    <property type="entry name" value="HTH_AraC"/>
</dbReference>
<dbReference type="SMART" id="SM00342">
    <property type="entry name" value="HTH_ARAC"/>
    <property type="match status" value="1"/>
</dbReference>
<evidence type="ECO:0000256" key="1">
    <source>
        <dbReference type="ARBA" id="ARBA00023015"/>
    </source>
</evidence>
<gene>
    <name evidence="5" type="ORF">K7862_26075</name>
</gene>
<comment type="caution">
    <text evidence="5">The sequence shown here is derived from an EMBL/GenBank/DDBJ whole genome shotgun (WGS) entry which is preliminary data.</text>
</comment>
<dbReference type="Pfam" id="PF12852">
    <property type="entry name" value="Cupin_6"/>
    <property type="match status" value="1"/>
</dbReference>
<dbReference type="InterPro" id="IPR020449">
    <property type="entry name" value="Tscrpt_reg_AraC-type_HTH"/>
</dbReference>
<dbReference type="SUPFAM" id="SSF46689">
    <property type="entry name" value="Homeodomain-like"/>
    <property type="match status" value="2"/>
</dbReference>
<dbReference type="SUPFAM" id="SSF51182">
    <property type="entry name" value="RmlC-like cupins"/>
    <property type="match status" value="1"/>
</dbReference>
<feature type="domain" description="HTH araC/xylS-type" evidence="4">
    <location>
        <begin position="200"/>
        <end position="298"/>
    </location>
</feature>
<keyword evidence="2" id="KW-0238">DNA-binding</keyword>
<dbReference type="Pfam" id="PF12833">
    <property type="entry name" value="HTH_18"/>
    <property type="match status" value="1"/>
</dbReference>
<evidence type="ECO:0000256" key="3">
    <source>
        <dbReference type="ARBA" id="ARBA00023163"/>
    </source>
</evidence>
<protein>
    <submittedName>
        <fullName evidence="5">AraC family transcriptional regulator</fullName>
    </submittedName>
</protein>
<dbReference type="PROSITE" id="PS00041">
    <property type="entry name" value="HTH_ARAC_FAMILY_1"/>
    <property type="match status" value="1"/>
</dbReference>
<dbReference type="Gene3D" id="1.10.10.60">
    <property type="entry name" value="Homeodomain-like"/>
    <property type="match status" value="2"/>
</dbReference>
<name>A0ABS7QD23_9ACTN</name>
<dbReference type="EMBL" id="JAINZZ010000041">
    <property type="protein sequence ID" value="MBY8881080.1"/>
    <property type="molecule type" value="Genomic_DNA"/>
</dbReference>
<keyword evidence="1" id="KW-0805">Transcription regulation</keyword>
<dbReference type="InterPro" id="IPR032783">
    <property type="entry name" value="AraC_lig"/>
</dbReference>
<evidence type="ECO:0000259" key="4">
    <source>
        <dbReference type="PROSITE" id="PS01124"/>
    </source>
</evidence>
<dbReference type="InterPro" id="IPR009057">
    <property type="entry name" value="Homeodomain-like_sf"/>
</dbReference>
<evidence type="ECO:0000313" key="6">
    <source>
        <dbReference type="Proteomes" id="UP000778578"/>
    </source>
</evidence>
<organism evidence="5 6">
    <name type="scientific">Actinacidiphila acidipaludis</name>
    <dbReference type="NCBI Taxonomy" id="2873382"/>
    <lineage>
        <taxon>Bacteria</taxon>
        <taxon>Bacillati</taxon>
        <taxon>Actinomycetota</taxon>
        <taxon>Actinomycetes</taxon>
        <taxon>Kitasatosporales</taxon>
        <taxon>Streptomycetaceae</taxon>
        <taxon>Actinacidiphila</taxon>
    </lineage>
</organism>
<dbReference type="InterPro" id="IPR050204">
    <property type="entry name" value="AraC_XylS_family_regulators"/>
</dbReference>
<dbReference type="PANTHER" id="PTHR46796">
    <property type="entry name" value="HTH-TYPE TRANSCRIPTIONAL ACTIVATOR RHAS-RELATED"/>
    <property type="match status" value="1"/>
</dbReference>
<dbReference type="PRINTS" id="PR00032">
    <property type="entry name" value="HTHARAC"/>
</dbReference>
<proteinExistence type="predicted"/>
<dbReference type="InterPro" id="IPR011051">
    <property type="entry name" value="RmlC_Cupin_sf"/>
</dbReference>
<dbReference type="RefSeq" id="WP_222966770.1">
    <property type="nucleotide sequence ID" value="NZ_JAINZZ010000041.1"/>
</dbReference>
<evidence type="ECO:0000256" key="2">
    <source>
        <dbReference type="ARBA" id="ARBA00023125"/>
    </source>
</evidence>
<sequence>MTDVFGLLDVRAAQFARLEAQAPWGIQFHGYRHIKLGAVLRGSCEVWAEGLDEPVLIEQGDCYLLGNGRPYWLRSGPDVPLTSSAEVFRNFVPGGTVRWGAAPDTVVVGCGFHFDEANAAVLLDVLPELVHVPAASRPAEPIRSSLRQLAAETASSGLGSQLITERLAHIVLVQVLRAHIAAKGNAGGAWLTALADPQIGQALELIHESPAMHWTVAELAAKVGLSRSGFFARFSNLVGMPPLEYVARWRIRSAARDLRGGTRKISSIASEWGYSSESAFSHAFKRIMGTSPGRYRAVARAGPGADASG</sequence>
<dbReference type="PROSITE" id="PS01124">
    <property type="entry name" value="HTH_ARAC_FAMILY_2"/>
    <property type="match status" value="1"/>
</dbReference>